<organism evidence="1 2">
    <name type="scientific">Blepharisma stoltei</name>
    <dbReference type="NCBI Taxonomy" id="1481888"/>
    <lineage>
        <taxon>Eukaryota</taxon>
        <taxon>Sar</taxon>
        <taxon>Alveolata</taxon>
        <taxon>Ciliophora</taxon>
        <taxon>Postciliodesmatophora</taxon>
        <taxon>Heterotrichea</taxon>
        <taxon>Heterotrichida</taxon>
        <taxon>Blepharismidae</taxon>
        <taxon>Blepharisma</taxon>
    </lineage>
</organism>
<evidence type="ECO:0000313" key="2">
    <source>
        <dbReference type="Proteomes" id="UP001162131"/>
    </source>
</evidence>
<evidence type="ECO:0008006" key="3">
    <source>
        <dbReference type="Google" id="ProtNLM"/>
    </source>
</evidence>
<evidence type="ECO:0000313" key="1">
    <source>
        <dbReference type="EMBL" id="CAG9316314.1"/>
    </source>
</evidence>
<sequence>MQIGTIALIISIPLALSMTFSRLGDFWVFSSWSHKFSNFLKSFVKLITFGISSKVSNVGLVFEDFLMRE</sequence>
<comment type="caution">
    <text evidence="1">The sequence shown here is derived from an EMBL/GenBank/DDBJ whole genome shotgun (WGS) entry which is preliminary data.</text>
</comment>
<gene>
    <name evidence="1" type="ORF">BSTOLATCC_MIC15748</name>
</gene>
<keyword evidence="2" id="KW-1185">Reference proteome</keyword>
<proteinExistence type="predicted"/>
<accession>A0AAU9J6K5</accession>
<reference evidence="1" key="1">
    <citation type="submission" date="2021-09" db="EMBL/GenBank/DDBJ databases">
        <authorList>
            <consortium name="AG Swart"/>
            <person name="Singh M."/>
            <person name="Singh A."/>
            <person name="Seah K."/>
            <person name="Emmerich C."/>
        </authorList>
    </citation>
    <scope>NUCLEOTIDE SEQUENCE</scope>
    <source>
        <strain evidence="1">ATCC30299</strain>
    </source>
</reference>
<dbReference type="EMBL" id="CAJZBQ010000015">
    <property type="protein sequence ID" value="CAG9316314.1"/>
    <property type="molecule type" value="Genomic_DNA"/>
</dbReference>
<name>A0AAU9J6K5_9CILI</name>
<dbReference type="Proteomes" id="UP001162131">
    <property type="component" value="Unassembled WGS sequence"/>
</dbReference>
<dbReference type="AlphaFoldDB" id="A0AAU9J6K5"/>
<protein>
    <recommendedName>
        <fullName evidence="3">NADH dehydrogenase subunit 5</fullName>
    </recommendedName>
</protein>